<protein>
    <submittedName>
        <fullName evidence="1">Uncharacterized protein</fullName>
    </submittedName>
</protein>
<gene>
    <name evidence="1" type="ORF">CL6EHI_114650</name>
</gene>
<evidence type="ECO:0000313" key="2">
    <source>
        <dbReference type="Proteomes" id="UP000078387"/>
    </source>
</evidence>
<dbReference type="VEuPathDB" id="AmoebaDB:EHI8A_048680"/>
<reference evidence="1 2" key="1">
    <citation type="submission" date="2016-05" db="EMBL/GenBank/DDBJ databases">
        <title>First whole genome sequencing of Entamoeba histolytica HM1:IMSS-clone-6.</title>
        <authorList>
            <person name="Mukherjee Avik.K."/>
            <person name="Izumyama S."/>
            <person name="Nakada-Tsukui K."/>
            <person name="Nozaki T."/>
        </authorList>
    </citation>
    <scope>NUCLEOTIDE SEQUENCE [LARGE SCALE GENOMIC DNA]</scope>
    <source>
        <strain evidence="1 2">HM1:IMSS clone 6</strain>
    </source>
</reference>
<dbReference type="VEuPathDB" id="AmoebaDB:EHI5A_042620"/>
<dbReference type="VEuPathDB" id="AmoebaDB:EHI7A_042420"/>
<proteinExistence type="predicted"/>
<dbReference type="EMBL" id="BDEQ01000001">
    <property type="protein sequence ID" value="GAT97606.1"/>
    <property type="molecule type" value="Genomic_DNA"/>
</dbReference>
<sequence length="200" mass="23238">MEKYEEYLKQITVENYTFTKPFEQSQMLCNYCGRLILRDYCPETLKCIFFMKTDKVLLSDEKLCELAKVSYKQQNKLMKQEERMSQVEKTYKRGLSKSNTTKPHSSHLTHVLMKTTKGETNKYVCSFHGFPETKGFVAPISKLPSSPNNQSYKQHLPTAISWSETYNPELRQKFLGGKRKGGTTKENRTFSETTCLVNLP</sequence>
<dbReference type="AlphaFoldDB" id="A0A5K1TVP2"/>
<comment type="caution">
    <text evidence="1">The sequence shown here is derived from an EMBL/GenBank/DDBJ whole genome shotgun (WGS) entry which is preliminary data.</text>
</comment>
<dbReference type="VEuPathDB" id="AmoebaDB:EHI_114650"/>
<name>A0A5K1TVP2_ENTHI</name>
<dbReference type="VEuPathDB" id="AmoebaDB:KM1_095500"/>
<dbReference type="OMA" id="CELAKIN"/>
<accession>A0A5K1TVP2</accession>
<evidence type="ECO:0000313" key="1">
    <source>
        <dbReference type="EMBL" id="GAT97606.1"/>
    </source>
</evidence>
<organism evidence="1 2">
    <name type="scientific">Entamoeba histolytica</name>
    <dbReference type="NCBI Taxonomy" id="5759"/>
    <lineage>
        <taxon>Eukaryota</taxon>
        <taxon>Amoebozoa</taxon>
        <taxon>Evosea</taxon>
        <taxon>Archamoebae</taxon>
        <taxon>Mastigamoebida</taxon>
        <taxon>Entamoebidae</taxon>
        <taxon>Entamoeba</taxon>
    </lineage>
</organism>
<dbReference type="Proteomes" id="UP000078387">
    <property type="component" value="Unassembled WGS sequence"/>
</dbReference>